<dbReference type="Proteomes" id="UP000323386">
    <property type="component" value="Unassembled WGS sequence"/>
</dbReference>
<dbReference type="EMBL" id="OOIP01000011">
    <property type="protein sequence ID" value="SPO38786.1"/>
    <property type="molecule type" value="Genomic_DNA"/>
</dbReference>
<evidence type="ECO:0000313" key="3">
    <source>
        <dbReference type="Proteomes" id="UP000323386"/>
    </source>
</evidence>
<feature type="compositionally biased region" description="Basic residues" evidence="1">
    <location>
        <begin position="274"/>
        <end position="284"/>
    </location>
</feature>
<name>A0A5C3F4C1_9BASI</name>
<sequence>MAATVIVVDRLPRRLPRDDGGGRENLAIGADRHARSHAGTQGGKSLIRSDEWRVQFGRLLDEPTSGLVGGRTAIDELSPGAPPRTAPHSSGEKGEGKRGWDGLPFLVPGPALEMDHHTVCSVSIAGGCAVVEMTTMGEVMAMMVVYGGLRRAAESLPKAKQRLRWSLRYARAKGDGAGRLKVEAGGYDGRKATGDKRGCRCEAFRQVGVESQSASIRRCALRLCACVSPFTPLPRSLAVGPLNAPTSPARPYDHLPAPHQPRILVLVVLLSSRPRPRRHHHHHPPLSPNYNRAASPPHGTSSSEPAHRRSAPSVRPPACLLASLPPASAYFLHRPSASSLVALLRSAGSPGSSYPSLGAIPLPIITRPANRTHGRFHLSDTPARPGAIRPNRRPPAS</sequence>
<dbReference type="AlphaFoldDB" id="A0A5C3F4C1"/>
<keyword evidence="3" id="KW-1185">Reference proteome</keyword>
<feature type="compositionally biased region" description="Basic and acidic residues" evidence="1">
    <location>
        <begin position="90"/>
        <end position="100"/>
    </location>
</feature>
<organism evidence="2 3">
    <name type="scientific">Pseudozyma flocculosa</name>
    <dbReference type="NCBI Taxonomy" id="84751"/>
    <lineage>
        <taxon>Eukaryota</taxon>
        <taxon>Fungi</taxon>
        <taxon>Dikarya</taxon>
        <taxon>Basidiomycota</taxon>
        <taxon>Ustilaginomycotina</taxon>
        <taxon>Ustilaginomycetes</taxon>
        <taxon>Ustilaginales</taxon>
        <taxon>Ustilaginaceae</taxon>
        <taxon>Pseudozyma</taxon>
    </lineage>
</organism>
<reference evidence="2 3" key="1">
    <citation type="submission" date="2018-03" db="EMBL/GenBank/DDBJ databases">
        <authorList>
            <person name="Guldener U."/>
        </authorList>
    </citation>
    <scope>NUCLEOTIDE SEQUENCE [LARGE SCALE GENOMIC DNA]</scope>
    <source>
        <strain evidence="2 3">DAOM196992</strain>
    </source>
</reference>
<proteinExistence type="predicted"/>
<evidence type="ECO:0000313" key="2">
    <source>
        <dbReference type="EMBL" id="SPO38786.1"/>
    </source>
</evidence>
<gene>
    <name evidence="2" type="ORF">PSFLO_04265</name>
</gene>
<evidence type="ECO:0000256" key="1">
    <source>
        <dbReference type="SAM" id="MobiDB-lite"/>
    </source>
</evidence>
<feature type="region of interest" description="Disordered" evidence="1">
    <location>
        <begin position="71"/>
        <end position="100"/>
    </location>
</feature>
<feature type="region of interest" description="Disordered" evidence="1">
    <location>
        <begin position="274"/>
        <end position="314"/>
    </location>
</feature>
<accession>A0A5C3F4C1</accession>
<protein>
    <submittedName>
        <fullName evidence="2">Uncharacterized protein</fullName>
    </submittedName>
</protein>
<feature type="region of interest" description="Disordered" evidence="1">
    <location>
        <begin position="372"/>
        <end position="397"/>
    </location>
</feature>